<reference evidence="2 3" key="2">
    <citation type="journal article" date="2023" name="ChemBioChem">
        <title>Acyltransferase Domain Exchange between Two Independent Type I Polyketide Synthases in the Same Producer Strain of Macrolide Antibiotics.</title>
        <authorList>
            <person name="Kudo F."/>
            <person name="Kishikawa K."/>
            <person name="Tsuboi K."/>
            <person name="Kido T."/>
            <person name="Usui T."/>
            <person name="Hashimoto J."/>
            <person name="Shin-Ya K."/>
            <person name="Miyanaga A."/>
            <person name="Eguchi T."/>
        </authorList>
    </citation>
    <scope>NUCLEOTIDE SEQUENCE [LARGE SCALE GENOMIC DNA]</scope>
    <source>
        <strain evidence="2 3">A-8890</strain>
    </source>
</reference>
<evidence type="ECO:0000313" key="2">
    <source>
        <dbReference type="EMBL" id="BBC38409.1"/>
    </source>
</evidence>
<reference evidence="2 3" key="1">
    <citation type="journal article" date="2010" name="ChemBioChem">
        <title>Cloning and characterization of the biosynthetic gene cluster of 16-membered macrolide antibiotic FD-891: involvement of a dual functional cytochrome P450 monooxygenase catalyzing epoxidation and hydroxylation.</title>
        <authorList>
            <person name="Kudo F."/>
            <person name="Motegi A."/>
            <person name="Mizoue K."/>
            <person name="Eguchi T."/>
        </authorList>
    </citation>
    <scope>NUCLEOTIDE SEQUENCE [LARGE SCALE GENOMIC DNA]</scope>
    <source>
        <strain evidence="2 3">A-8890</strain>
    </source>
</reference>
<evidence type="ECO:0000313" key="3">
    <source>
        <dbReference type="Proteomes" id="UP001321542"/>
    </source>
</evidence>
<protein>
    <recommendedName>
        <fullName evidence="4">Secreted protein</fullName>
    </recommendedName>
</protein>
<dbReference type="EMBL" id="AP018448">
    <property type="protein sequence ID" value="BBC38409.1"/>
    <property type="molecule type" value="Genomic_DNA"/>
</dbReference>
<evidence type="ECO:0000256" key="1">
    <source>
        <dbReference type="SAM" id="SignalP"/>
    </source>
</evidence>
<evidence type="ECO:0008006" key="4">
    <source>
        <dbReference type="Google" id="ProtNLM"/>
    </source>
</evidence>
<dbReference type="Proteomes" id="UP001321542">
    <property type="component" value="Chromosome"/>
</dbReference>
<name>A0ABM7FQ59_9ACTN</name>
<keyword evidence="3" id="KW-1185">Reference proteome</keyword>
<proteinExistence type="predicted"/>
<gene>
    <name evidence="2" type="ORF">SGFS_097030</name>
</gene>
<feature type="signal peptide" evidence="1">
    <location>
        <begin position="1"/>
        <end position="16"/>
    </location>
</feature>
<keyword evidence="1" id="KW-0732">Signal</keyword>
<organism evidence="2 3">
    <name type="scientific">Streptomyces graminofaciens</name>
    <dbReference type="NCBI Taxonomy" id="68212"/>
    <lineage>
        <taxon>Bacteria</taxon>
        <taxon>Bacillati</taxon>
        <taxon>Actinomycetota</taxon>
        <taxon>Actinomycetes</taxon>
        <taxon>Kitasatosporales</taxon>
        <taxon>Streptomycetaceae</taxon>
        <taxon>Streptomyces</taxon>
    </lineage>
</organism>
<sequence>MLLMRLARLMAAEVLAAVAWFAGWKSSPDDGQFVGAAEGDMAAGVERDVEAAEVGERLGVAVAMSLLGGGYWRWGRSTGVTGSNA</sequence>
<accession>A0ABM7FQ59</accession>
<feature type="chain" id="PRO_5046254115" description="Secreted protein" evidence="1">
    <location>
        <begin position="17"/>
        <end position="85"/>
    </location>
</feature>